<dbReference type="SUPFAM" id="SSF55729">
    <property type="entry name" value="Acyl-CoA N-acyltransferases (Nat)"/>
    <property type="match status" value="1"/>
</dbReference>
<dbReference type="RefSeq" id="WP_377336931.1">
    <property type="nucleotide sequence ID" value="NZ_JAFBFI010000005.1"/>
</dbReference>
<comment type="caution">
    <text evidence="2">The sequence shown here is derived from an EMBL/GenBank/DDBJ whole genome shotgun (WGS) entry which is preliminary data.</text>
</comment>
<organism evidence="2 3">
    <name type="scientific">Peribacillus deserti</name>
    <dbReference type="NCBI Taxonomy" id="673318"/>
    <lineage>
        <taxon>Bacteria</taxon>
        <taxon>Bacillati</taxon>
        <taxon>Bacillota</taxon>
        <taxon>Bacilli</taxon>
        <taxon>Bacillales</taxon>
        <taxon>Bacillaceae</taxon>
        <taxon>Peribacillus</taxon>
    </lineage>
</organism>
<reference evidence="2 3" key="1">
    <citation type="submission" date="2021-01" db="EMBL/GenBank/DDBJ databases">
        <title>Genomic Encyclopedia of Type Strains, Phase IV (KMG-IV): sequencing the most valuable type-strain genomes for metagenomic binning, comparative biology and taxonomic classification.</title>
        <authorList>
            <person name="Goeker M."/>
        </authorList>
    </citation>
    <scope>NUCLEOTIDE SEQUENCE [LARGE SCALE GENOMIC DNA]</scope>
    <source>
        <strain evidence="2 3">DSM 105482</strain>
    </source>
</reference>
<accession>A0ABS2QG68</accession>
<dbReference type="Pfam" id="PF13302">
    <property type="entry name" value="Acetyltransf_3"/>
    <property type="match status" value="1"/>
</dbReference>
<dbReference type="InterPro" id="IPR000182">
    <property type="entry name" value="GNAT_dom"/>
</dbReference>
<dbReference type="EMBL" id="JAFBFI010000005">
    <property type="protein sequence ID" value="MBM7692151.1"/>
    <property type="molecule type" value="Genomic_DNA"/>
</dbReference>
<dbReference type="InterPro" id="IPR016181">
    <property type="entry name" value="Acyl_CoA_acyltransferase"/>
</dbReference>
<gene>
    <name evidence="2" type="ORF">JOC77_001578</name>
</gene>
<dbReference type="Gene3D" id="3.40.630.30">
    <property type="match status" value="1"/>
</dbReference>
<evidence type="ECO:0000313" key="2">
    <source>
        <dbReference type="EMBL" id="MBM7692151.1"/>
    </source>
</evidence>
<evidence type="ECO:0000313" key="3">
    <source>
        <dbReference type="Proteomes" id="UP000823486"/>
    </source>
</evidence>
<sequence>MVNEAFKKSINELRWLPIAQSIPAGEDTEVNLREAHISFLKQESLRFLFNKETQEFKGSTGFHNIDWEIPKCEIGYWFHTKFSGNGFITKL</sequence>
<protein>
    <submittedName>
        <fullName evidence="2">RimJ/RimL family protein N-acetyltransferase</fullName>
    </submittedName>
</protein>
<keyword evidence="3" id="KW-1185">Reference proteome</keyword>
<name>A0ABS2QG68_9BACI</name>
<dbReference type="Proteomes" id="UP000823486">
    <property type="component" value="Unassembled WGS sequence"/>
</dbReference>
<feature type="domain" description="N-acetyltransferase" evidence="1">
    <location>
        <begin position="26"/>
        <end position="90"/>
    </location>
</feature>
<proteinExistence type="predicted"/>
<evidence type="ECO:0000259" key="1">
    <source>
        <dbReference type="Pfam" id="PF13302"/>
    </source>
</evidence>